<proteinExistence type="predicted"/>
<reference evidence="1 2" key="1">
    <citation type="submission" date="2015-09" db="EMBL/GenBank/DDBJ databases">
        <authorList>
            <consortium name="Swine Surveillance"/>
        </authorList>
    </citation>
    <scope>NUCLEOTIDE SEQUENCE [LARGE SCALE GENOMIC DNA]</scope>
    <source>
        <strain evidence="1 2">CECT 7557</strain>
    </source>
</reference>
<dbReference type="EMBL" id="CYSD01000012">
    <property type="protein sequence ID" value="CUH75487.1"/>
    <property type="molecule type" value="Genomic_DNA"/>
</dbReference>
<accession>A0A0P1G1Q2</accession>
<evidence type="ECO:0000313" key="1">
    <source>
        <dbReference type="EMBL" id="CUH75487.1"/>
    </source>
</evidence>
<evidence type="ECO:0000313" key="2">
    <source>
        <dbReference type="Proteomes" id="UP000052022"/>
    </source>
</evidence>
<gene>
    <name evidence="1" type="ORF">TRM7557_00411</name>
</gene>
<sequence>MNLHVARNMLTTRRQDWLRPHLPWLPEGLYRTYLSKWK</sequence>
<organism evidence="1 2">
    <name type="scientific">Tritonibacter multivorans</name>
    <dbReference type="NCBI Taxonomy" id="928856"/>
    <lineage>
        <taxon>Bacteria</taxon>
        <taxon>Pseudomonadati</taxon>
        <taxon>Pseudomonadota</taxon>
        <taxon>Alphaproteobacteria</taxon>
        <taxon>Rhodobacterales</taxon>
        <taxon>Paracoccaceae</taxon>
        <taxon>Tritonibacter</taxon>
    </lineage>
</organism>
<keyword evidence="2" id="KW-1185">Reference proteome</keyword>
<protein>
    <submittedName>
        <fullName evidence="1">Uncharacterized protein</fullName>
    </submittedName>
</protein>
<name>A0A0P1G1Q2_9RHOB</name>
<dbReference type="AlphaFoldDB" id="A0A0P1G1Q2"/>
<dbReference type="Proteomes" id="UP000052022">
    <property type="component" value="Unassembled WGS sequence"/>
</dbReference>